<gene>
    <name evidence="2" type="ORF">LTSEURB_6595</name>
</gene>
<evidence type="ECO:0000313" key="3">
    <source>
        <dbReference type="Proteomes" id="UP000004776"/>
    </source>
</evidence>
<reference evidence="2 3" key="1">
    <citation type="journal article" date="2011" name="BMC Genomics">
        <title>Genome sequencing reveals diversification of virulence factor content and possible host adaptation in distinct subpopulations of Salmonella enterica.</title>
        <authorList>
            <person name="den Bakker H.C."/>
            <person name="Moreno Switt A.I."/>
            <person name="Govoni G."/>
            <person name="Cummings C.A."/>
            <person name="Ranieri M.L."/>
            <person name="Degoricija L."/>
            <person name="Hoelzer K."/>
            <person name="Rodriguez-Rivera L.D."/>
            <person name="Brown S."/>
            <person name="Bolchacova E."/>
            <person name="Furtado M.R."/>
            <person name="Wiedmann M."/>
        </authorList>
    </citation>
    <scope>NUCLEOTIDE SEQUENCE [LARGE SCALE GENOMIC DNA]</scope>
    <source>
        <strain evidence="2 3">R8-2977</strain>
    </source>
</reference>
<proteinExistence type="predicted"/>
<dbReference type="PATRIC" id="fig|913084.3.peg.4912"/>
<protein>
    <submittedName>
        <fullName evidence="2">Uncharacterized protein</fullName>
    </submittedName>
</protein>
<feature type="region of interest" description="Disordered" evidence="1">
    <location>
        <begin position="1"/>
        <end position="38"/>
    </location>
</feature>
<organism evidence="2 3">
    <name type="scientific">Salmonella enterica subsp. enterica serovar Urbana str. R8-2977</name>
    <dbReference type="NCBI Taxonomy" id="913084"/>
    <lineage>
        <taxon>Bacteria</taxon>
        <taxon>Pseudomonadati</taxon>
        <taxon>Pseudomonadota</taxon>
        <taxon>Gammaproteobacteria</taxon>
        <taxon>Enterobacterales</taxon>
        <taxon>Enterobacteriaceae</taxon>
        <taxon>Salmonella</taxon>
    </lineage>
</organism>
<name>G5S525_SALET</name>
<evidence type="ECO:0000313" key="2">
    <source>
        <dbReference type="EMBL" id="EHC96385.1"/>
    </source>
</evidence>
<evidence type="ECO:0000256" key="1">
    <source>
        <dbReference type="SAM" id="MobiDB-lite"/>
    </source>
</evidence>
<accession>G5S525</accession>
<feature type="compositionally biased region" description="Basic and acidic residues" evidence="1">
    <location>
        <begin position="7"/>
        <end position="17"/>
    </location>
</feature>
<comment type="caution">
    <text evidence="2">The sequence shown here is derived from an EMBL/GenBank/DDBJ whole genome shotgun (WGS) entry which is preliminary data.</text>
</comment>
<sequence length="38" mass="4416">MRIKNRQIGEKTRDLRTFRKRLKRQGKYEGAADGAGLP</sequence>
<dbReference type="Proteomes" id="UP000004776">
    <property type="component" value="Unassembled WGS sequence"/>
</dbReference>
<dbReference type="EMBL" id="AFCW01002411">
    <property type="protein sequence ID" value="EHC96385.1"/>
    <property type="molecule type" value="Genomic_DNA"/>
</dbReference>
<dbReference type="AlphaFoldDB" id="G5S525"/>